<feature type="coiled-coil region" evidence="10">
    <location>
        <begin position="995"/>
        <end position="1022"/>
    </location>
</feature>
<evidence type="ECO:0000256" key="6">
    <source>
        <dbReference type="ARBA" id="ARBA00022741"/>
    </source>
</evidence>
<keyword evidence="7" id="KW-0418">Kinase</keyword>
<dbReference type="Pfam" id="PF00672">
    <property type="entry name" value="HAMP"/>
    <property type="match status" value="1"/>
</dbReference>
<accession>A0AA49JX39</accession>
<keyword evidence="11" id="KW-1133">Transmembrane helix</keyword>
<feature type="transmembrane region" description="Helical" evidence="11">
    <location>
        <begin position="19"/>
        <end position="36"/>
    </location>
</feature>
<dbReference type="CDD" id="cd00130">
    <property type="entry name" value="PAS"/>
    <property type="match status" value="1"/>
</dbReference>
<evidence type="ECO:0000256" key="1">
    <source>
        <dbReference type="ARBA" id="ARBA00000085"/>
    </source>
</evidence>
<feature type="transmembrane region" description="Helical" evidence="11">
    <location>
        <begin position="348"/>
        <end position="369"/>
    </location>
</feature>
<evidence type="ECO:0000256" key="7">
    <source>
        <dbReference type="ARBA" id="ARBA00022777"/>
    </source>
</evidence>
<dbReference type="InterPro" id="IPR000014">
    <property type="entry name" value="PAS"/>
</dbReference>
<dbReference type="CDD" id="cd00075">
    <property type="entry name" value="HATPase"/>
    <property type="match status" value="1"/>
</dbReference>
<dbReference type="GO" id="GO:0000155">
    <property type="term" value="F:phosphorelay sensor kinase activity"/>
    <property type="evidence" value="ECO:0007669"/>
    <property type="project" value="InterPro"/>
</dbReference>
<dbReference type="SMART" id="SM00388">
    <property type="entry name" value="HisKA"/>
    <property type="match status" value="1"/>
</dbReference>
<feature type="domain" description="PAS" evidence="13">
    <location>
        <begin position="1012"/>
        <end position="1048"/>
    </location>
</feature>
<dbReference type="SUPFAM" id="SSF55874">
    <property type="entry name" value="ATPase domain of HSP90 chaperone/DNA topoisomerase II/histidine kinase"/>
    <property type="match status" value="1"/>
</dbReference>
<dbReference type="Gene3D" id="6.10.340.10">
    <property type="match status" value="1"/>
</dbReference>
<dbReference type="InterPro" id="IPR035965">
    <property type="entry name" value="PAS-like_dom_sf"/>
</dbReference>
<dbReference type="GO" id="GO:0016020">
    <property type="term" value="C:membrane"/>
    <property type="evidence" value="ECO:0007669"/>
    <property type="project" value="UniProtKB-SubCell"/>
</dbReference>
<dbReference type="GO" id="GO:0005524">
    <property type="term" value="F:ATP binding"/>
    <property type="evidence" value="ECO:0007669"/>
    <property type="project" value="UniProtKB-KW"/>
</dbReference>
<dbReference type="CDD" id="cd00082">
    <property type="entry name" value="HisKA"/>
    <property type="match status" value="1"/>
</dbReference>
<dbReference type="Gene3D" id="1.10.287.130">
    <property type="match status" value="1"/>
</dbReference>
<dbReference type="PROSITE" id="PS50112">
    <property type="entry name" value="PAS"/>
    <property type="match status" value="1"/>
</dbReference>
<evidence type="ECO:0000256" key="5">
    <source>
        <dbReference type="ARBA" id="ARBA00022679"/>
    </source>
</evidence>
<dbReference type="SUPFAM" id="SSF47384">
    <property type="entry name" value="Homodimeric domain of signal transducing histidine kinase"/>
    <property type="match status" value="1"/>
</dbReference>
<evidence type="ECO:0000256" key="2">
    <source>
        <dbReference type="ARBA" id="ARBA00004370"/>
    </source>
</evidence>
<keyword evidence="17" id="KW-1185">Reference proteome</keyword>
<reference evidence="16" key="1">
    <citation type="submission" date="2023-07" db="EMBL/GenBank/DDBJ databases">
        <authorList>
            <person name="Haufschild T."/>
            <person name="Kallscheuer N."/>
            <person name="Hammer J."/>
            <person name="Kohn T."/>
            <person name="Kabuu M."/>
            <person name="Jogler M."/>
            <person name="Wohfarth N."/>
            <person name="Heuer A."/>
            <person name="Rohde M."/>
            <person name="van Teeseling M.C.F."/>
            <person name="Jogler C."/>
        </authorList>
    </citation>
    <scope>NUCLEOTIDE SEQUENCE</scope>
    <source>
        <strain evidence="15">Strain 138</strain>
        <strain evidence="16">Strain 318</strain>
    </source>
</reference>
<keyword evidence="5" id="KW-0808">Transferase</keyword>
<feature type="transmembrane region" description="Helical" evidence="11">
    <location>
        <begin position="42"/>
        <end position="58"/>
    </location>
</feature>
<dbReference type="InterPro" id="IPR036097">
    <property type="entry name" value="HisK_dim/P_sf"/>
</dbReference>
<feature type="transmembrane region" description="Helical" evidence="11">
    <location>
        <begin position="417"/>
        <end position="436"/>
    </location>
</feature>
<evidence type="ECO:0000256" key="3">
    <source>
        <dbReference type="ARBA" id="ARBA00012438"/>
    </source>
</evidence>
<dbReference type="EMBL" id="CP130613">
    <property type="protein sequence ID" value="WKW16563.1"/>
    <property type="molecule type" value="Genomic_DNA"/>
</dbReference>
<keyword evidence="4" id="KW-0597">Phosphoprotein</keyword>
<comment type="subcellular location">
    <subcellularLocation>
        <location evidence="2">Membrane</location>
    </subcellularLocation>
</comment>
<dbReference type="InterPro" id="IPR003594">
    <property type="entry name" value="HATPase_dom"/>
</dbReference>
<evidence type="ECO:0000259" key="14">
    <source>
        <dbReference type="PROSITE" id="PS50885"/>
    </source>
</evidence>
<dbReference type="InterPro" id="IPR005467">
    <property type="entry name" value="His_kinase_dom"/>
</dbReference>
<dbReference type="Gene3D" id="3.30.565.10">
    <property type="entry name" value="Histidine kinase-like ATPase, C-terminal domain"/>
    <property type="match status" value="1"/>
</dbReference>
<dbReference type="PROSITE" id="PS50109">
    <property type="entry name" value="HIS_KIN"/>
    <property type="match status" value="1"/>
</dbReference>
<evidence type="ECO:0000256" key="11">
    <source>
        <dbReference type="SAM" id="Phobius"/>
    </source>
</evidence>
<keyword evidence="11" id="KW-0812">Transmembrane</keyword>
<keyword evidence="11" id="KW-0472">Membrane</keyword>
<feature type="transmembrane region" description="Helical" evidence="11">
    <location>
        <begin position="448"/>
        <end position="468"/>
    </location>
</feature>
<evidence type="ECO:0000256" key="9">
    <source>
        <dbReference type="ARBA" id="ARBA00023012"/>
    </source>
</evidence>
<feature type="transmembrane region" description="Helical" evidence="11">
    <location>
        <begin position="737"/>
        <end position="758"/>
    </location>
</feature>
<evidence type="ECO:0000313" key="17">
    <source>
        <dbReference type="Proteomes" id="UP001229955"/>
    </source>
</evidence>
<keyword evidence="10" id="KW-0175">Coiled coil</keyword>
<dbReference type="EMBL" id="CP130612">
    <property type="protein sequence ID" value="WKW13657.1"/>
    <property type="molecule type" value="Genomic_DNA"/>
</dbReference>
<dbReference type="RefSeq" id="WP_367887882.1">
    <property type="nucleotide sequence ID" value="NZ_CP130612.1"/>
</dbReference>
<dbReference type="KEGG" id="pspc:Strain318_000940"/>
<evidence type="ECO:0000259" key="12">
    <source>
        <dbReference type="PROSITE" id="PS50109"/>
    </source>
</evidence>
<dbReference type="PANTHER" id="PTHR43065:SF10">
    <property type="entry name" value="PEROXIDE STRESS-ACTIVATED HISTIDINE KINASE MAK3"/>
    <property type="match status" value="1"/>
</dbReference>
<evidence type="ECO:0000313" key="15">
    <source>
        <dbReference type="EMBL" id="WKW13657.1"/>
    </source>
</evidence>
<dbReference type="SMART" id="SM00387">
    <property type="entry name" value="HATPase_c"/>
    <property type="match status" value="1"/>
</dbReference>
<gene>
    <name evidence="15" type="ORF">Strain138_000940</name>
    <name evidence="16" type="ORF">Strain318_000940</name>
</gene>
<dbReference type="InterPro" id="IPR003661">
    <property type="entry name" value="HisK_dim/P_dom"/>
</dbReference>
<accession>A0AA49K3D7</accession>
<dbReference type="Proteomes" id="UP001229955">
    <property type="component" value="Chromosome"/>
</dbReference>
<comment type="catalytic activity">
    <reaction evidence="1">
        <text>ATP + protein L-histidine = ADP + protein N-phospho-L-histidine.</text>
        <dbReference type="EC" id="2.7.13.3"/>
    </reaction>
</comment>
<dbReference type="InterPro" id="IPR036890">
    <property type="entry name" value="HATPase_C_sf"/>
</dbReference>
<dbReference type="PRINTS" id="PR00344">
    <property type="entry name" value="BCTRLSENSOR"/>
</dbReference>
<dbReference type="Gene3D" id="3.30.450.20">
    <property type="entry name" value="PAS domain"/>
    <property type="match status" value="1"/>
</dbReference>
<feature type="transmembrane region" description="Helical" evidence="11">
    <location>
        <begin position="310"/>
        <end position="328"/>
    </location>
</feature>
<dbReference type="PANTHER" id="PTHR43065">
    <property type="entry name" value="SENSOR HISTIDINE KINASE"/>
    <property type="match status" value="1"/>
</dbReference>
<dbReference type="InterPro" id="IPR004358">
    <property type="entry name" value="Sig_transdc_His_kin-like_C"/>
</dbReference>
<protein>
    <recommendedName>
        <fullName evidence="3">histidine kinase</fullName>
        <ecNumber evidence="3">2.7.13.3</ecNumber>
    </recommendedName>
</protein>
<evidence type="ECO:0000256" key="10">
    <source>
        <dbReference type="SAM" id="Coils"/>
    </source>
</evidence>
<evidence type="ECO:0000256" key="8">
    <source>
        <dbReference type="ARBA" id="ARBA00022840"/>
    </source>
</evidence>
<feature type="transmembrane region" description="Helical" evidence="11">
    <location>
        <begin position="498"/>
        <end position="518"/>
    </location>
</feature>
<feature type="transmembrane region" description="Helical" evidence="11">
    <location>
        <begin position="381"/>
        <end position="397"/>
    </location>
</feature>
<dbReference type="PROSITE" id="PS50885">
    <property type="entry name" value="HAMP"/>
    <property type="match status" value="1"/>
</dbReference>
<keyword evidence="6" id="KW-0547">Nucleotide-binding</keyword>
<feature type="transmembrane region" description="Helical" evidence="11">
    <location>
        <begin position="779"/>
        <end position="799"/>
    </location>
</feature>
<evidence type="ECO:0000313" key="16">
    <source>
        <dbReference type="EMBL" id="WKW16563.1"/>
    </source>
</evidence>
<dbReference type="Pfam" id="PF13188">
    <property type="entry name" value="PAS_8"/>
    <property type="match status" value="1"/>
</dbReference>
<dbReference type="InterPro" id="IPR003660">
    <property type="entry name" value="HAMP_dom"/>
</dbReference>
<dbReference type="EC" id="2.7.13.3" evidence="3"/>
<dbReference type="Pfam" id="PF02518">
    <property type="entry name" value="HATPase_c"/>
    <property type="match status" value="1"/>
</dbReference>
<feature type="domain" description="Histidine kinase" evidence="12">
    <location>
        <begin position="1130"/>
        <end position="1340"/>
    </location>
</feature>
<sequence>MTAASLGALRPRARAAGELWLLGACVVTIGAAWWIRSPSPELLLGLTAAVVGLAVLLLRGRRVAVGRRLAFALAALSFVVAAGWEEWQQATLRRNGEAVRAVAGQAAAEALAAAVRAEGAQLDRLADAALDVPENSQAAFLALSGLVPSAGGRALVLARNGVPVAWSGRLLLNLDSLPARKGLIATPFYLVAYAVQERGARTAVATSVIHAEPPADALVDALAERIAADAKAAGFVYAAPEAAGRVADAALLRVDSLPLLAVRAVMPSVEALQAARWERALPWVGASLAAMLLCLLAMAWRRDLGLRPRFFALAAALAVPTLLPLSVFSNLSTWFDPTFYLVRSGGPYTANAAALALTAALLLLALLTLRRARGRLMTRGQGILAVIVVAGLGPFLLRELASGVQMPVVGASVGLWLSWQITVFLASVTVLLLGVSAGQSALGRDRGLPLWSAPALAVVASVLAPLLLEAPGRFPQAYTALWAAAIVALAVTRRGRAIVISVALVAASGATTLTWFSAVRERVSLAVRDVQGLDRPDTDRAVLLDRFTEALDPMRAARTRVELLAQLAATELARAEYPTEIATWGRDGNLLAELTVGRAAGVTPGVNLVAAEAQQRQTPILSEVQGNPGLHLILALPHADGSATTVVVAPRSRLVAQDPFGAFLGFSPPPTPEPPYVLRIGEGSAADVGAPMGTRGAWARFGNELHGDWQLPSAGDMPRRLHAVVELRGVGALVTRGVLLVLVDLAVLGAIWLLIVMAEGVLQRWWRQRRRELLGSYRVRLSAALFACFLVPSLLFGLWSWRRIQADDVQARDLLVRETLRAVGASTESVDLVEAAARFETPLLLYARGTLIGTSDPLLEALAPVGLLLPPEIVLAFADREETTAGRAEVVGTASVRLGYRSATDSSGVQYVLAAPARLDDRLLDRRRNDLAVFLLFALALGALAALWASGAASRQLSRPIRELRDAALALARGSETPPLRDDPPEEFDPVFRAFRRMTSDLAESREALETAERRLAATLRSVASGVLAVDEADRLTFANPMAEQLLGVALPVGRPLPAEARALVGDRLAELRAGATDDAAFETEYRGRRLSTRLTRISPTSRRAVVTLEDVTDVTRAERVLAWGEMARQVAHEIKNPLTPMRLGMQHLRRARHDARVDFDRVLEENTTRILAEIDRLDEIARAFSRYGTAPERDLPPESVDVASVARDVLELERMGQAEIAWVAEVPDAPVLAAARARELREVLLNLLENARLAGATRVTLRVLPDDGGARLEVRDNGSGIPDALLTRIFDPHFSTRTSGSGLGLAISRRLIDGWGGSIAAAHGSEGGAVLTVRLAPPPVG</sequence>
<evidence type="ECO:0000256" key="4">
    <source>
        <dbReference type="ARBA" id="ARBA00022553"/>
    </source>
</evidence>
<organism evidence="16 17">
    <name type="scientific">Pseudogemmatithrix spongiicola</name>
    <dbReference type="NCBI Taxonomy" id="3062599"/>
    <lineage>
        <taxon>Bacteria</taxon>
        <taxon>Pseudomonadati</taxon>
        <taxon>Gemmatimonadota</taxon>
        <taxon>Gemmatimonadia</taxon>
        <taxon>Gemmatimonadales</taxon>
        <taxon>Gemmatimonadaceae</taxon>
        <taxon>Pseudogemmatithrix</taxon>
    </lineage>
</organism>
<name>A0AA49K3D7_9BACT</name>
<dbReference type="SUPFAM" id="SSF55785">
    <property type="entry name" value="PYP-like sensor domain (PAS domain)"/>
    <property type="match status" value="1"/>
</dbReference>
<feature type="transmembrane region" description="Helical" evidence="11">
    <location>
        <begin position="280"/>
        <end position="298"/>
    </location>
</feature>
<keyword evidence="8 16" id="KW-0067">ATP-binding</keyword>
<feature type="transmembrane region" description="Helical" evidence="11">
    <location>
        <begin position="65"/>
        <end position="84"/>
    </location>
</feature>
<feature type="transmembrane region" description="Helical" evidence="11">
    <location>
        <begin position="931"/>
        <end position="953"/>
    </location>
</feature>
<dbReference type="SMART" id="SM00304">
    <property type="entry name" value="HAMP"/>
    <property type="match status" value="1"/>
</dbReference>
<keyword evidence="9" id="KW-0902">Two-component regulatory system</keyword>
<evidence type="ECO:0000259" key="13">
    <source>
        <dbReference type="PROSITE" id="PS50112"/>
    </source>
</evidence>
<proteinExistence type="predicted"/>
<feature type="domain" description="HAMP" evidence="14">
    <location>
        <begin position="955"/>
        <end position="1007"/>
    </location>
</feature>